<evidence type="ECO:0000313" key="4">
    <source>
        <dbReference type="EMBL" id="TCO28852.1"/>
    </source>
</evidence>
<evidence type="ECO:0000313" key="6">
    <source>
        <dbReference type="Proteomes" id="UP000622648"/>
    </source>
</evidence>
<sequence length="68" mass="7854">MEKLQKLILLAEEANGHYIKFLTNNNLKAAVRCRKALSELRKTALETRLNILDKQKVIGLDRYAKSQK</sequence>
<dbReference type="EMBL" id="SLWO01000002">
    <property type="protein sequence ID" value="TCO28852.1"/>
    <property type="molecule type" value="Genomic_DNA"/>
</dbReference>
<name>A0A4R2HI54_9SPHI</name>
<dbReference type="Pfam" id="PF07432">
    <property type="entry name" value="Hc1"/>
    <property type="match status" value="1"/>
</dbReference>
<reference evidence="6" key="2">
    <citation type="journal article" date="2019" name="Int. J. Syst. Evol. Microbiol.">
        <title>The Global Catalogue of Microorganisms (GCM) 10K type strain sequencing project: providing services to taxonomists for standard genome sequencing and annotation.</title>
        <authorList>
            <consortium name="The Broad Institute Genomics Platform"/>
            <consortium name="The Broad Institute Genome Sequencing Center for Infectious Disease"/>
            <person name="Wu L."/>
            <person name="Ma J."/>
        </authorList>
    </citation>
    <scope>NUCLEOTIDE SEQUENCE [LARGE SCALE GENOMIC DNA]</scope>
    <source>
        <strain evidence="6">CGMCC 1.15644</strain>
    </source>
</reference>
<comment type="similarity">
    <text evidence="2">Belongs to the histone H1/H5 family. HCT subfamily.</text>
</comment>
<comment type="caution">
    <text evidence="4">The sequence shown here is derived from an EMBL/GenBank/DDBJ whole genome shotgun (WGS) entry which is preliminary data.</text>
</comment>
<dbReference type="Proteomes" id="UP000622648">
    <property type="component" value="Unassembled WGS sequence"/>
</dbReference>
<accession>A0A4R2HI54</accession>
<keyword evidence="6" id="KW-1185">Reference proteome</keyword>
<dbReference type="InterPro" id="IPR010886">
    <property type="entry name" value="Hc1"/>
</dbReference>
<evidence type="ECO:0000256" key="2">
    <source>
        <dbReference type="ARBA" id="ARBA00008424"/>
    </source>
</evidence>
<dbReference type="GO" id="GO:0030527">
    <property type="term" value="F:structural constituent of chromatin"/>
    <property type="evidence" value="ECO:0007669"/>
    <property type="project" value="InterPro"/>
</dbReference>
<organism evidence="4 5">
    <name type="scientific">Pedobacter psychrotolerans</name>
    <dbReference type="NCBI Taxonomy" id="1843235"/>
    <lineage>
        <taxon>Bacteria</taxon>
        <taxon>Pseudomonadati</taxon>
        <taxon>Bacteroidota</taxon>
        <taxon>Sphingobacteriia</taxon>
        <taxon>Sphingobacteriales</taxon>
        <taxon>Sphingobacteriaceae</taxon>
        <taxon>Pedobacter</taxon>
    </lineage>
</organism>
<gene>
    <name evidence="4" type="ORF">EV200_102269</name>
    <name evidence="3" type="ORF">GCM10011413_18240</name>
</gene>
<dbReference type="GO" id="GO:0003677">
    <property type="term" value="F:DNA binding"/>
    <property type="evidence" value="ECO:0007669"/>
    <property type="project" value="InterPro"/>
</dbReference>
<reference evidence="3" key="1">
    <citation type="journal article" date="2014" name="Int. J. Syst. Evol. Microbiol.">
        <title>Complete genome of a new Firmicutes species belonging to the dominant human colonic microbiota ('Ruminococcus bicirculans') reveals two chromosomes and a selective capacity to utilize plant glucans.</title>
        <authorList>
            <consortium name="NISC Comparative Sequencing Program"/>
            <person name="Wegmann U."/>
            <person name="Louis P."/>
            <person name="Goesmann A."/>
            <person name="Henrissat B."/>
            <person name="Duncan S.H."/>
            <person name="Flint H.J."/>
        </authorList>
    </citation>
    <scope>NUCLEOTIDE SEQUENCE</scope>
    <source>
        <strain evidence="3">CGMCC 1.15644</strain>
    </source>
</reference>
<reference evidence="3" key="4">
    <citation type="submission" date="2024-05" db="EMBL/GenBank/DDBJ databases">
        <authorList>
            <person name="Sun Q."/>
            <person name="Zhou Y."/>
        </authorList>
    </citation>
    <scope>NUCLEOTIDE SEQUENCE</scope>
    <source>
        <strain evidence="3">CGMCC 1.15644</strain>
    </source>
</reference>
<dbReference type="Proteomes" id="UP000295684">
    <property type="component" value="Unassembled WGS sequence"/>
</dbReference>
<comment type="function">
    <text evidence="1">Might have a role analogous to that of eukaryotic histone proteins.</text>
</comment>
<reference evidence="4 5" key="3">
    <citation type="submission" date="2019-03" db="EMBL/GenBank/DDBJ databases">
        <title>Genomic Encyclopedia of Type Strains, Phase IV (KMG-IV): sequencing the most valuable type-strain genomes for metagenomic binning, comparative biology and taxonomic classification.</title>
        <authorList>
            <person name="Goeker M."/>
        </authorList>
    </citation>
    <scope>NUCLEOTIDE SEQUENCE [LARGE SCALE GENOMIC DNA]</scope>
    <source>
        <strain evidence="4 5">DSM 103236</strain>
    </source>
</reference>
<dbReference type="AlphaFoldDB" id="A0A4R2HI54"/>
<protein>
    <submittedName>
        <fullName evidence="4">Uncharacterized protein</fullName>
    </submittedName>
</protein>
<proteinExistence type="inferred from homology"/>
<dbReference type="EMBL" id="BMJO01000003">
    <property type="protein sequence ID" value="GGE52293.1"/>
    <property type="molecule type" value="Genomic_DNA"/>
</dbReference>
<evidence type="ECO:0000313" key="5">
    <source>
        <dbReference type="Proteomes" id="UP000295684"/>
    </source>
</evidence>
<evidence type="ECO:0000313" key="3">
    <source>
        <dbReference type="EMBL" id="GGE52293.1"/>
    </source>
</evidence>
<dbReference type="RefSeq" id="WP_132529906.1">
    <property type="nucleotide sequence ID" value="NZ_BMJO01000003.1"/>
</dbReference>
<evidence type="ECO:0000256" key="1">
    <source>
        <dbReference type="ARBA" id="ARBA00002333"/>
    </source>
</evidence>